<evidence type="ECO:0000256" key="6">
    <source>
        <dbReference type="ARBA" id="ARBA00023077"/>
    </source>
</evidence>
<dbReference type="PROSITE" id="PS52016">
    <property type="entry name" value="TONB_DEPENDENT_REC_3"/>
    <property type="match status" value="1"/>
</dbReference>
<dbReference type="Gene3D" id="2.40.170.20">
    <property type="entry name" value="TonB-dependent receptor, beta-barrel domain"/>
    <property type="match status" value="1"/>
</dbReference>
<dbReference type="InterPro" id="IPR012910">
    <property type="entry name" value="Plug_dom"/>
</dbReference>
<reference evidence="15" key="1">
    <citation type="journal article" date="2014" name="Int. J. Syst. Evol. Microbiol.">
        <title>Complete genome sequence of Corynebacterium casei LMG S-19264T (=DSM 44701T), isolated from a smear-ripened cheese.</title>
        <authorList>
            <consortium name="US DOE Joint Genome Institute (JGI-PGF)"/>
            <person name="Walter F."/>
            <person name="Albersmeier A."/>
            <person name="Kalinowski J."/>
            <person name="Ruckert C."/>
        </authorList>
    </citation>
    <scope>NUCLEOTIDE SEQUENCE</scope>
    <source>
        <strain evidence="15">CGMCC 1.15290</strain>
    </source>
</reference>
<feature type="domain" description="TonB-dependent receptor-like beta-barrel" evidence="13">
    <location>
        <begin position="198"/>
        <end position="644"/>
    </location>
</feature>
<evidence type="ECO:0000259" key="14">
    <source>
        <dbReference type="Pfam" id="PF07715"/>
    </source>
</evidence>
<dbReference type="InterPro" id="IPR037066">
    <property type="entry name" value="Plug_dom_sf"/>
</dbReference>
<feature type="signal peptide" evidence="12">
    <location>
        <begin position="1"/>
        <end position="28"/>
    </location>
</feature>
<evidence type="ECO:0000256" key="10">
    <source>
        <dbReference type="PROSITE-ProRule" id="PRU01360"/>
    </source>
</evidence>
<keyword evidence="3 10" id="KW-1134">Transmembrane beta strand</keyword>
<keyword evidence="6 11" id="KW-0798">TonB box</keyword>
<evidence type="ECO:0000256" key="3">
    <source>
        <dbReference type="ARBA" id="ARBA00022452"/>
    </source>
</evidence>
<dbReference type="InterPro" id="IPR000531">
    <property type="entry name" value="Beta-barrel_TonB"/>
</dbReference>
<dbReference type="Pfam" id="PF07715">
    <property type="entry name" value="Plug"/>
    <property type="match status" value="1"/>
</dbReference>
<dbReference type="PANTHER" id="PTHR30069:SF29">
    <property type="entry name" value="HEMOGLOBIN AND HEMOGLOBIN-HAPTOGLOBIN-BINDING PROTEIN 1-RELATED"/>
    <property type="match status" value="1"/>
</dbReference>
<dbReference type="EMBL" id="BMIB01000001">
    <property type="protein sequence ID" value="GGH60127.1"/>
    <property type="molecule type" value="Genomic_DNA"/>
</dbReference>
<reference evidence="15" key="2">
    <citation type="submission" date="2020-09" db="EMBL/GenBank/DDBJ databases">
        <authorList>
            <person name="Sun Q."/>
            <person name="Zhou Y."/>
        </authorList>
    </citation>
    <scope>NUCLEOTIDE SEQUENCE</scope>
    <source>
        <strain evidence="15">CGMCC 1.15290</strain>
    </source>
</reference>
<evidence type="ECO:0000313" key="15">
    <source>
        <dbReference type="EMBL" id="GGH60127.1"/>
    </source>
</evidence>
<comment type="subcellular location">
    <subcellularLocation>
        <location evidence="1 10">Cell outer membrane</location>
        <topology evidence="1 10">Multi-pass membrane protein</topology>
    </subcellularLocation>
</comment>
<evidence type="ECO:0000256" key="2">
    <source>
        <dbReference type="ARBA" id="ARBA00022448"/>
    </source>
</evidence>
<comment type="similarity">
    <text evidence="10 11">Belongs to the TonB-dependent receptor family.</text>
</comment>
<feature type="domain" description="TonB-dependent receptor plug" evidence="14">
    <location>
        <begin position="47"/>
        <end position="139"/>
    </location>
</feature>
<evidence type="ECO:0000256" key="11">
    <source>
        <dbReference type="RuleBase" id="RU003357"/>
    </source>
</evidence>
<keyword evidence="9 10" id="KW-0998">Cell outer membrane</keyword>
<keyword evidence="8" id="KW-0675">Receptor</keyword>
<evidence type="ECO:0000256" key="5">
    <source>
        <dbReference type="ARBA" id="ARBA00022729"/>
    </source>
</evidence>
<dbReference type="Proteomes" id="UP000627292">
    <property type="component" value="Unassembled WGS sequence"/>
</dbReference>
<evidence type="ECO:0000256" key="12">
    <source>
        <dbReference type="SAM" id="SignalP"/>
    </source>
</evidence>
<name>A0A917IP43_9BACT</name>
<gene>
    <name evidence="15" type="ORF">GCM10011379_07630</name>
</gene>
<accession>A0A917IP43</accession>
<dbReference type="PANTHER" id="PTHR30069">
    <property type="entry name" value="TONB-DEPENDENT OUTER MEMBRANE RECEPTOR"/>
    <property type="match status" value="1"/>
</dbReference>
<keyword evidence="5 12" id="KW-0732">Signal</keyword>
<evidence type="ECO:0000256" key="7">
    <source>
        <dbReference type="ARBA" id="ARBA00023136"/>
    </source>
</evidence>
<dbReference type="GO" id="GO:0015344">
    <property type="term" value="F:siderophore uptake transmembrane transporter activity"/>
    <property type="evidence" value="ECO:0007669"/>
    <property type="project" value="TreeGrafter"/>
</dbReference>
<evidence type="ECO:0000256" key="9">
    <source>
        <dbReference type="ARBA" id="ARBA00023237"/>
    </source>
</evidence>
<dbReference type="Pfam" id="PF00593">
    <property type="entry name" value="TonB_dep_Rec_b-barrel"/>
    <property type="match status" value="1"/>
</dbReference>
<keyword evidence="4 10" id="KW-0812">Transmembrane</keyword>
<evidence type="ECO:0000256" key="8">
    <source>
        <dbReference type="ARBA" id="ARBA00023170"/>
    </source>
</evidence>
<proteinExistence type="inferred from homology"/>
<dbReference type="InterPro" id="IPR039426">
    <property type="entry name" value="TonB-dep_rcpt-like"/>
</dbReference>
<keyword evidence="16" id="KW-1185">Reference proteome</keyword>
<protein>
    <submittedName>
        <fullName evidence="15">Ligand-gated channel</fullName>
    </submittedName>
</protein>
<feature type="chain" id="PRO_5037655323" evidence="12">
    <location>
        <begin position="29"/>
        <end position="670"/>
    </location>
</feature>
<organism evidence="15 16">
    <name type="scientific">Filimonas zeae</name>
    <dbReference type="NCBI Taxonomy" id="1737353"/>
    <lineage>
        <taxon>Bacteria</taxon>
        <taxon>Pseudomonadati</taxon>
        <taxon>Bacteroidota</taxon>
        <taxon>Chitinophagia</taxon>
        <taxon>Chitinophagales</taxon>
        <taxon>Chitinophagaceae</taxon>
        <taxon>Filimonas</taxon>
    </lineage>
</organism>
<evidence type="ECO:0000259" key="13">
    <source>
        <dbReference type="Pfam" id="PF00593"/>
    </source>
</evidence>
<keyword evidence="7 10" id="KW-0472">Membrane</keyword>
<dbReference type="GO" id="GO:0044718">
    <property type="term" value="P:siderophore transmembrane transport"/>
    <property type="evidence" value="ECO:0007669"/>
    <property type="project" value="TreeGrafter"/>
</dbReference>
<comment type="caution">
    <text evidence="15">The sequence shown here is derived from an EMBL/GenBank/DDBJ whole genome shotgun (WGS) entry which is preliminary data.</text>
</comment>
<evidence type="ECO:0000256" key="4">
    <source>
        <dbReference type="ARBA" id="ARBA00022692"/>
    </source>
</evidence>
<keyword evidence="2 10" id="KW-0813">Transport</keyword>
<evidence type="ECO:0000256" key="1">
    <source>
        <dbReference type="ARBA" id="ARBA00004571"/>
    </source>
</evidence>
<dbReference type="RefSeq" id="WP_229687715.1">
    <property type="nucleotide sequence ID" value="NZ_BMIB01000001.1"/>
</dbReference>
<sequence length="670" mass="75889">MMLPDKNIYGGLLPAALLLCVCSHAQSAADTVRVLQKVQVTTKLPQRDITPVQRMNAQTLEQLSSQSVADAIRYFSGVQLKDYGGIGGLKTVNIRSMGTNHTGVFYDGIQLGNAQNGQVDLGKFSLDNVEEVNLYNGQKAEIFQPAKDFGSAGSIYLQSARPVFKGDKKDNLRLTFKTGSFGLINPGITWQRKISSKVNGHISTEWTHANGRYRFRYKKHNSDGSIAYDTTAIRENGDVNAVRLEGGLDGKTEKTEWKWKTYSYISERGLPGYIANNVFKHGQRQWDSNLFTQGWYRRKVTKRYNLLLSGKLAYDYTRYLDTDTANMYTDNRYKQTELYLSAANEYTIAGSWKLALSADYQWNKLNANLVDFAYPVRHTGLLAAATSWRINGFAVQGSLLGTVVKDLVRVRDAAPVKTVYTPAVFLSWQPFGKTDVTLRSFYKKIFRMPTFNDLYYTFIGNSLLKPEYATQYDVGATWSRTAEGKLLKQASIQVDAYYNSVTDKIVAVPTSNPFRWMMMNLGKVEIRGLDVAAQADWRLSALASVNTRLTYTFQQAQDFTDATDAFYGNQIPYIPRHSFSAIATAGYKQWSLNYSFIYTGERYDQKANILKNYLQPWYTTDVSISRYADIAGGRWRVAIDVNNVFNQYYDVVLNYPMPGRNYKLVVQVNL</sequence>
<evidence type="ECO:0000313" key="16">
    <source>
        <dbReference type="Proteomes" id="UP000627292"/>
    </source>
</evidence>
<dbReference type="Gene3D" id="2.170.130.10">
    <property type="entry name" value="TonB-dependent receptor, plug domain"/>
    <property type="match status" value="1"/>
</dbReference>
<dbReference type="SUPFAM" id="SSF56935">
    <property type="entry name" value="Porins"/>
    <property type="match status" value="1"/>
</dbReference>
<dbReference type="AlphaFoldDB" id="A0A917IP43"/>
<dbReference type="GO" id="GO:0009279">
    <property type="term" value="C:cell outer membrane"/>
    <property type="evidence" value="ECO:0007669"/>
    <property type="project" value="UniProtKB-SubCell"/>
</dbReference>
<dbReference type="InterPro" id="IPR036942">
    <property type="entry name" value="Beta-barrel_TonB_sf"/>
</dbReference>